<dbReference type="EMBL" id="FOIZ01000001">
    <property type="protein sequence ID" value="SEW14449.1"/>
    <property type="molecule type" value="Genomic_DNA"/>
</dbReference>
<accession>A0A1I0PJA0</accession>
<feature type="transmembrane region" description="Helical" evidence="1">
    <location>
        <begin position="21"/>
        <end position="43"/>
    </location>
</feature>
<protein>
    <submittedName>
        <fullName evidence="2">Uncharacterized protein</fullName>
    </submittedName>
</protein>
<gene>
    <name evidence="2" type="ORF">SAMN04488515_1262</name>
</gene>
<keyword evidence="3" id="KW-1185">Reference proteome</keyword>
<reference evidence="2 3" key="1">
    <citation type="submission" date="2016-10" db="EMBL/GenBank/DDBJ databases">
        <authorList>
            <person name="de Groot N.N."/>
        </authorList>
    </citation>
    <scope>NUCLEOTIDE SEQUENCE [LARGE SCALE GENOMIC DNA]</scope>
    <source>
        <strain evidence="2 3">DSM 17925</strain>
    </source>
</reference>
<sequence length="46" mass="5035">MNAQKKGPHEGPLRFVYRARVYYRSVFFACGPIHAGATVVAAGKLV</sequence>
<evidence type="ECO:0000313" key="3">
    <source>
        <dbReference type="Proteomes" id="UP000199167"/>
    </source>
</evidence>
<proteinExistence type="predicted"/>
<name>A0A1I0PJA0_9RHOB</name>
<organism evidence="2 3">
    <name type="scientific">Cognatiyoonia koreensis</name>
    <dbReference type="NCBI Taxonomy" id="364200"/>
    <lineage>
        <taxon>Bacteria</taxon>
        <taxon>Pseudomonadati</taxon>
        <taxon>Pseudomonadota</taxon>
        <taxon>Alphaproteobacteria</taxon>
        <taxon>Rhodobacterales</taxon>
        <taxon>Paracoccaceae</taxon>
        <taxon>Cognatiyoonia</taxon>
    </lineage>
</organism>
<keyword evidence="1" id="KW-1133">Transmembrane helix</keyword>
<evidence type="ECO:0000313" key="2">
    <source>
        <dbReference type="EMBL" id="SEW14449.1"/>
    </source>
</evidence>
<evidence type="ECO:0000256" key="1">
    <source>
        <dbReference type="SAM" id="Phobius"/>
    </source>
</evidence>
<dbReference type="Proteomes" id="UP000199167">
    <property type="component" value="Unassembled WGS sequence"/>
</dbReference>
<dbReference type="AlphaFoldDB" id="A0A1I0PJA0"/>
<keyword evidence="1" id="KW-0472">Membrane</keyword>
<keyword evidence="1" id="KW-0812">Transmembrane</keyword>